<keyword evidence="8 10" id="KW-0808">Transferase</keyword>
<sequence length="214" mass="23687">MSNTVTHQSSSLSAAEKQKLAKQTQRHQQIKKQVRQKSALATQDCHRVVLLTGNGKGKTSSGFGMVFRALGHGQTCAVVQFLKGDAECGERNLLEQLGVKVITMNTGCSFKDGYCAEHERVRTQQVWQQTLPLLNDARIDVLLLDEVTYTLARKHLDVDDMVAAIQARPENQSVILTGRGAHRKLKQIADTVSQVNNVKHGLEQGLKARKGIEY</sequence>
<dbReference type="PANTHER" id="PTHR46638">
    <property type="entry name" value="CORRINOID ADENOSYLTRANSFERASE"/>
    <property type="match status" value="1"/>
</dbReference>
<evidence type="ECO:0000256" key="2">
    <source>
        <dbReference type="ARBA" id="ARBA00007487"/>
    </source>
</evidence>
<reference evidence="10 11" key="1">
    <citation type="submission" date="2019-02" db="EMBL/GenBank/DDBJ databases">
        <title>Shewanella sp. D4-2 isolated from Dokdo Island.</title>
        <authorList>
            <person name="Baek K."/>
        </authorList>
    </citation>
    <scope>NUCLEOTIDE SEQUENCE [LARGE SCALE GENOMIC DNA]</scope>
    <source>
        <strain evidence="10 11">D4-2</strain>
    </source>
</reference>
<keyword evidence="8" id="KW-0547">Nucleotide-binding</keyword>
<comment type="subcellular location">
    <subcellularLocation>
        <location evidence="8">Cytoplasm</location>
    </subcellularLocation>
</comment>
<comment type="similarity">
    <text evidence="2 8">Belongs to the Cob(I)alamin adenosyltransferase family.</text>
</comment>
<feature type="compositionally biased region" description="Polar residues" evidence="9">
    <location>
        <begin position="1"/>
        <end position="13"/>
    </location>
</feature>
<dbReference type="UniPathway" id="UPA00148">
    <property type="reaction ID" value="UER00233"/>
</dbReference>
<dbReference type="GO" id="GO:0008817">
    <property type="term" value="F:corrinoid adenosyltransferase activity"/>
    <property type="evidence" value="ECO:0007669"/>
    <property type="project" value="UniProtKB-UniRule"/>
</dbReference>
<dbReference type="PANTHER" id="PTHR46638:SF1">
    <property type="entry name" value="CORRINOID ADENOSYLTRANSFERASE"/>
    <property type="match status" value="1"/>
</dbReference>
<comment type="catalytic activity">
    <reaction evidence="6 8">
        <text>2 cob(II)yrinate a,c diamide + reduced [electron-transfer flavoprotein] + 2 ATP = 2 adenosylcob(III)yrinate a,c-diamide + 2 triphosphate + oxidized [electron-transfer flavoprotein] + 3 H(+)</text>
        <dbReference type="Rhea" id="RHEA:11528"/>
        <dbReference type="Rhea" id="RHEA-COMP:10685"/>
        <dbReference type="Rhea" id="RHEA-COMP:10686"/>
        <dbReference type="ChEBI" id="CHEBI:15378"/>
        <dbReference type="ChEBI" id="CHEBI:18036"/>
        <dbReference type="ChEBI" id="CHEBI:30616"/>
        <dbReference type="ChEBI" id="CHEBI:57692"/>
        <dbReference type="ChEBI" id="CHEBI:58307"/>
        <dbReference type="ChEBI" id="CHEBI:58503"/>
        <dbReference type="ChEBI" id="CHEBI:58537"/>
        <dbReference type="EC" id="2.5.1.17"/>
    </reaction>
</comment>
<dbReference type="GO" id="GO:0009236">
    <property type="term" value="P:cobalamin biosynthetic process"/>
    <property type="evidence" value="ECO:0007669"/>
    <property type="project" value="UniProtKB-UniRule"/>
</dbReference>
<comment type="catalytic activity">
    <reaction evidence="7 8">
        <text>2 cob(II)alamin + reduced [electron-transfer flavoprotein] + 2 ATP = 2 adenosylcob(III)alamin + 2 triphosphate + oxidized [electron-transfer flavoprotein] + 3 H(+)</text>
        <dbReference type="Rhea" id="RHEA:28671"/>
        <dbReference type="Rhea" id="RHEA-COMP:10685"/>
        <dbReference type="Rhea" id="RHEA-COMP:10686"/>
        <dbReference type="ChEBI" id="CHEBI:15378"/>
        <dbReference type="ChEBI" id="CHEBI:16304"/>
        <dbReference type="ChEBI" id="CHEBI:18036"/>
        <dbReference type="ChEBI" id="CHEBI:18408"/>
        <dbReference type="ChEBI" id="CHEBI:30616"/>
        <dbReference type="ChEBI" id="CHEBI:57692"/>
        <dbReference type="ChEBI" id="CHEBI:58307"/>
        <dbReference type="EC" id="2.5.1.17"/>
    </reaction>
</comment>
<dbReference type="Proteomes" id="UP000291106">
    <property type="component" value="Chromosome"/>
</dbReference>
<dbReference type="Pfam" id="PF02572">
    <property type="entry name" value="CobA_CobO_BtuR"/>
    <property type="match status" value="1"/>
</dbReference>
<dbReference type="EC" id="2.5.1.17" evidence="3 8"/>
<dbReference type="KEGG" id="smai:EXU30_04705"/>
<dbReference type="SUPFAM" id="SSF52540">
    <property type="entry name" value="P-loop containing nucleoside triphosphate hydrolases"/>
    <property type="match status" value="1"/>
</dbReference>
<evidence type="ECO:0000256" key="3">
    <source>
        <dbReference type="ARBA" id="ARBA00012454"/>
    </source>
</evidence>
<keyword evidence="8" id="KW-0067">ATP-binding</keyword>
<dbReference type="OrthoDB" id="9810309at2"/>
<comment type="pathway">
    <text evidence="1 8">Cofactor biosynthesis; adenosylcobalamin biosynthesis; adenosylcobalamin from cob(II)yrinate a,c-diamide: step 2/7.</text>
</comment>
<dbReference type="InterPro" id="IPR027417">
    <property type="entry name" value="P-loop_NTPase"/>
</dbReference>
<dbReference type="RefSeq" id="WP_130598055.1">
    <property type="nucleotide sequence ID" value="NZ_CP036200.1"/>
</dbReference>
<evidence type="ECO:0000256" key="9">
    <source>
        <dbReference type="SAM" id="MobiDB-lite"/>
    </source>
</evidence>
<dbReference type="PIRSF" id="PIRSF015617">
    <property type="entry name" value="Adensltrnsf_CobA"/>
    <property type="match status" value="1"/>
</dbReference>
<dbReference type="Gene3D" id="3.40.50.300">
    <property type="entry name" value="P-loop containing nucleotide triphosphate hydrolases"/>
    <property type="match status" value="1"/>
</dbReference>
<dbReference type="EMBL" id="CP036200">
    <property type="protein sequence ID" value="QBF82082.1"/>
    <property type="molecule type" value="Genomic_DNA"/>
</dbReference>
<organism evidence="10 11">
    <name type="scientific">Shewanella maritima</name>
    <dbReference type="NCBI Taxonomy" id="2520507"/>
    <lineage>
        <taxon>Bacteria</taxon>
        <taxon>Pseudomonadati</taxon>
        <taxon>Pseudomonadota</taxon>
        <taxon>Gammaproteobacteria</taxon>
        <taxon>Alteromonadales</taxon>
        <taxon>Shewanellaceae</taxon>
        <taxon>Shewanella</taxon>
    </lineage>
</organism>
<evidence type="ECO:0000313" key="11">
    <source>
        <dbReference type="Proteomes" id="UP000291106"/>
    </source>
</evidence>
<dbReference type="GO" id="GO:0006779">
    <property type="term" value="P:porphyrin-containing compound biosynthetic process"/>
    <property type="evidence" value="ECO:0007669"/>
    <property type="project" value="UniProtKB-UniRule"/>
</dbReference>
<dbReference type="GO" id="GO:0005737">
    <property type="term" value="C:cytoplasm"/>
    <property type="evidence" value="ECO:0007669"/>
    <property type="project" value="UniProtKB-SubCell"/>
</dbReference>
<keyword evidence="11" id="KW-1185">Reference proteome</keyword>
<gene>
    <name evidence="10" type="ORF">EXU30_04705</name>
</gene>
<evidence type="ECO:0000313" key="10">
    <source>
        <dbReference type="EMBL" id="QBF82082.1"/>
    </source>
</evidence>
<evidence type="ECO:0000256" key="8">
    <source>
        <dbReference type="PIRNR" id="PIRNR015617"/>
    </source>
</evidence>
<dbReference type="InterPro" id="IPR003724">
    <property type="entry name" value="CblAdoTrfase_CobA"/>
</dbReference>
<accession>A0A411PFA1</accession>
<evidence type="ECO:0000256" key="5">
    <source>
        <dbReference type="ARBA" id="ARBA00024929"/>
    </source>
</evidence>
<dbReference type="GO" id="GO:0005524">
    <property type="term" value="F:ATP binding"/>
    <property type="evidence" value="ECO:0007669"/>
    <property type="project" value="UniProtKB-UniRule"/>
</dbReference>
<dbReference type="NCBIfam" id="NF004637">
    <property type="entry name" value="PRK05986.1"/>
    <property type="match status" value="1"/>
</dbReference>
<name>A0A411PFA1_9GAMM</name>
<proteinExistence type="inferred from homology"/>
<evidence type="ECO:0000256" key="6">
    <source>
        <dbReference type="ARBA" id="ARBA00048555"/>
    </source>
</evidence>
<keyword evidence="8" id="KW-0169">Cobalamin biosynthesis</keyword>
<comment type="function">
    <text evidence="5 8">Required for both de novo synthesis of the corrin ring for the assimilation of exogenous corrinoids. Participates in the adenosylation of a variety of incomplete and complete corrinoids.</text>
</comment>
<keyword evidence="4 8" id="KW-0627">Porphyrin biosynthesis</keyword>
<dbReference type="AlphaFoldDB" id="A0A411PFA1"/>
<protein>
    <recommendedName>
        <fullName evidence="3 8">Corrinoid adenosyltransferase</fullName>
        <ecNumber evidence="3 8">2.5.1.17</ecNumber>
    </recommendedName>
    <alternativeName>
        <fullName evidence="8">Cob(II)alamin adenosyltransferase</fullName>
    </alternativeName>
    <alternativeName>
        <fullName evidence="8">Cob(II)yrinic acid a,c-diamide adenosyltransferase</fullName>
    </alternativeName>
</protein>
<evidence type="ECO:0000256" key="1">
    <source>
        <dbReference type="ARBA" id="ARBA00005121"/>
    </source>
</evidence>
<evidence type="ECO:0000256" key="7">
    <source>
        <dbReference type="ARBA" id="ARBA00048692"/>
    </source>
</evidence>
<evidence type="ECO:0000256" key="4">
    <source>
        <dbReference type="ARBA" id="ARBA00023244"/>
    </source>
</evidence>
<keyword evidence="8" id="KW-0963">Cytoplasm</keyword>
<feature type="region of interest" description="Disordered" evidence="9">
    <location>
        <begin position="1"/>
        <end position="26"/>
    </location>
</feature>